<organism evidence="2 3">
    <name type="scientific">Pleomassaria siparia CBS 279.74</name>
    <dbReference type="NCBI Taxonomy" id="1314801"/>
    <lineage>
        <taxon>Eukaryota</taxon>
        <taxon>Fungi</taxon>
        <taxon>Dikarya</taxon>
        <taxon>Ascomycota</taxon>
        <taxon>Pezizomycotina</taxon>
        <taxon>Dothideomycetes</taxon>
        <taxon>Pleosporomycetidae</taxon>
        <taxon>Pleosporales</taxon>
        <taxon>Pleomassariaceae</taxon>
        <taxon>Pleomassaria</taxon>
    </lineage>
</organism>
<gene>
    <name evidence="2" type="ORF">K504DRAFT_490270</name>
</gene>
<keyword evidence="3" id="KW-1185">Reference proteome</keyword>
<dbReference type="PANTHER" id="PTHR35910">
    <property type="entry name" value="2EXR DOMAIN-CONTAINING PROTEIN"/>
    <property type="match status" value="1"/>
</dbReference>
<accession>A0A6G1KBP0</accession>
<evidence type="ECO:0000259" key="1">
    <source>
        <dbReference type="Pfam" id="PF20150"/>
    </source>
</evidence>
<evidence type="ECO:0000313" key="2">
    <source>
        <dbReference type="EMBL" id="KAF2710053.1"/>
    </source>
</evidence>
<dbReference type="OrthoDB" id="3473305at2759"/>
<dbReference type="AlphaFoldDB" id="A0A6G1KBP0"/>
<dbReference type="InterPro" id="IPR045518">
    <property type="entry name" value="2EXR"/>
</dbReference>
<dbReference type="Proteomes" id="UP000799428">
    <property type="component" value="Unassembled WGS sequence"/>
</dbReference>
<dbReference type="Pfam" id="PF20150">
    <property type="entry name" value="2EXR"/>
    <property type="match status" value="1"/>
</dbReference>
<dbReference type="PANTHER" id="PTHR35910:SF1">
    <property type="entry name" value="2EXR DOMAIN-CONTAINING PROTEIN"/>
    <property type="match status" value="1"/>
</dbReference>
<evidence type="ECO:0000313" key="3">
    <source>
        <dbReference type="Proteomes" id="UP000799428"/>
    </source>
</evidence>
<protein>
    <recommendedName>
        <fullName evidence="1">2EXR domain-containing protein</fullName>
    </recommendedName>
</protein>
<name>A0A6G1KBP0_9PLEO</name>
<reference evidence="2" key="1">
    <citation type="journal article" date="2020" name="Stud. Mycol.">
        <title>101 Dothideomycetes genomes: a test case for predicting lifestyles and emergence of pathogens.</title>
        <authorList>
            <person name="Haridas S."/>
            <person name="Albert R."/>
            <person name="Binder M."/>
            <person name="Bloem J."/>
            <person name="Labutti K."/>
            <person name="Salamov A."/>
            <person name="Andreopoulos B."/>
            <person name="Baker S."/>
            <person name="Barry K."/>
            <person name="Bills G."/>
            <person name="Bluhm B."/>
            <person name="Cannon C."/>
            <person name="Castanera R."/>
            <person name="Culley D."/>
            <person name="Daum C."/>
            <person name="Ezra D."/>
            <person name="Gonzalez J."/>
            <person name="Henrissat B."/>
            <person name="Kuo A."/>
            <person name="Liang C."/>
            <person name="Lipzen A."/>
            <person name="Lutzoni F."/>
            <person name="Magnuson J."/>
            <person name="Mondo S."/>
            <person name="Nolan M."/>
            <person name="Ohm R."/>
            <person name="Pangilinan J."/>
            <person name="Park H.-J."/>
            <person name="Ramirez L."/>
            <person name="Alfaro M."/>
            <person name="Sun H."/>
            <person name="Tritt A."/>
            <person name="Yoshinaga Y."/>
            <person name="Zwiers L.-H."/>
            <person name="Turgeon B."/>
            <person name="Goodwin S."/>
            <person name="Spatafora J."/>
            <person name="Crous P."/>
            <person name="Grigoriev I."/>
        </authorList>
    </citation>
    <scope>NUCLEOTIDE SEQUENCE</scope>
    <source>
        <strain evidence="2">CBS 279.74</strain>
    </source>
</reference>
<proteinExistence type="predicted"/>
<dbReference type="EMBL" id="MU005769">
    <property type="protein sequence ID" value="KAF2710053.1"/>
    <property type="molecule type" value="Genomic_DNA"/>
</dbReference>
<sequence length="222" mass="25455">MTVEPRVVNVECRGLTPTYQRCYLISSTPVPAVLRACQEARRHGLYQKAFSEIAVLGYGSQYVWAHLDIDIIDIGRSLFEVFRPVAQLVHRLKFEREMQSEWFYYDEVDDVQDFINTKEIYIVPSDGLSTWVGATEEHYWPCGDDNVFYIDPDDSERVFRGGDGEGEISIIQLHITCTHVTITLPELALLVVSQAGCIGFMCENKLQNPDRIAKIMIRTGWR</sequence>
<feature type="domain" description="2EXR" evidence="1">
    <location>
        <begin position="3"/>
        <end position="72"/>
    </location>
</feature>